<dbReference type="Pfam" id="PF00696">
    <property type="entry name" value="AA_kinase"/>
    <property type="match status" value="1"/>
</dbReference>
<evidence type="ECO:0000256" key="1">
    <source>
        <dbReference type="ARBA" id="ARBA00004828"/>
    </source>
</evidence>
<keyword evidence="6 14" id="KW-0808">Transferase</keyword>
<gene>
    <name evidence="14" type="primary">argB</name>
    <name evidence="14" type="ORF">NLF92_09880</name>
</gene>
<dbReference type="Gene3D" id="3.40.1160.10">
    <property type="entry name" value="Acetylglutamate kinase-like"/>
    <property type="match status" value="1"/>
</dbReference>
<dbReference type="PANTHER" id="PTHR23342">
    <property type="entry name" value="N-ACETYLGLUTAMATE SYNTHASE"/>
    <property type="match status" value="1"/>
</dbReference>
<keyword evidence="9" id="KW-0067">ATP-binding</keyword>
<accession>A0AA41WZB9</accession>
<evidence type="ECO:0000256" key="3">
    <source>
        <dbReference type="ARBA" id="ARBA00021197"/>
    </source>
</evidence>
<dbReference type="PANTHER" id="PTHR23342:SF0">
    <property type="entry name" value="N-ACETYLGLUTAMATE SYNTHASE, MITOCHONDRIAL"/>
    <property type="match status" value="1"/>
</dbReference>
<dbReference type="GO" id="GO:0005737">
    <property type="term" value="C:cytoplasm"/>
    <property type="evidence" value="ECO:0007669"/>
    <property type="project" value="InterPro"/>
</dbReference>
<dbReference type="GO" id="GO:0005524">
    <property type="term" value="F:ATP binding"/>
    <property type="evidence" value="ECO:0007669"/>
    <property type="project" value="UniProtKB-KW"/>
</dbReference>
<keyword evidence="5" id="KW-0028">Amino-acid biosynthesis</keyword>
<evidence type="ECO:0000256" key="9">
    <source>
        <dbReference type="ARBA" id="ARBA00022840"/>
    </source>
</evidence>
<sequence length="258" mass="27061">MNPLVIKVGGAFIDAPSGQTEFFASVQKILQHRAVILVHGGGAGVQDLLGKLGFTSEKVSGLRVTPKAHIPYVAGALAGQYATKMLSFALGVGLLPVSLTLADGNMTECAKHPLDVGNVGIPSAKQPLLLNQLCQNGFLPIINSIGADTNGELMNVNADQAATVIATLADADLMLLSDVPGVLDQNKQKLATIDQATFTALVDSQVITDGMVVKVAAALESADILKRRVIIGDWSKMQEIDGENLSEFGTHIIPEQTL</sequence>
<comment type="caution">
    <text evidence="14">The sequence shown here is derived from an EMBL/GenBank/DDBJ whole genome shotgun (WGS) entry which is preliminary data.</text>
</comment>
<evidence type="ECO:0000256" key="7">
    <source>
        <dbReference type="ARBA" id="ARBA00022741"/>
    </source>
</evidence>
<dbReference type="NCBIfam" id="TIGR00761">
    <property type="entry name" value="argB"/>
    <property type="match status" value="1"/>
</dbReference>
<dbReference type="EMBL" id="JANATA010000018">
    <property type="protein sequence ID" value="MCP3429252.1"/>
    <property type="molecule type" value="Genomic_DNA"/>
</dbReference>
<keyword evidence="4" id="KW-0055">Arginine biosynthesis</keyword>
<dbReference type="PIRSF" id="PIRSF000728">
    <property type="entry name" value="NAGK"/>
    <property type="match status" value="1"/>
</dbReference>
<evidence type="ECO:0000256" key="11">
    <source>
        <dbReference type="ARBA" id="ARBA00030639"/>
    </source>
</evidence>
<evidence type="ECO:0000256" key="4">
    <source>
        <dbReference type="ARBA" id="ARBA00022571"/>
    </source>
</evidence>
<feature type="domain" description="Aspartate/glutamate/uridylate kinase" evidence="13">
    <location>
        <begin position="4"/>
        <end position="232"/>
    </location>
</feature>
<dbReference type="SUPFAM" id="SSF53633">
    <property type="entry name" value="Carbamate kinase-like"/>
    <property type="match status" value="1"/>
</dbReference>
<evidence type="ECO:0000256" key="10">
    <source>
        <dbReference type="ARBA" id="ARBA00030178"/>
    </source>
</evidence>
<keyword evidence="7" id="KW-0547">Nucleotide-binding</keyword>
<keyword evidence="8 14" id="KW-0418">Kinase</keyword>
<dbReference type="InterPro" id="IPR004662">
    <property type="entry name" value="AcgluKinase_fam"/>
</dbReference>
<dbReference type="Proteomes" id="UP001165413">
    <property type="component" value="Unassembled WGS sequence"/>
</dbReference>
<reference evidence="14" key="1">
    <citation type="submission" date="2022-07" db="EMBL/GenBank/DDBJ databases">
        <title>Characterization of the Novel Bacterium Alteromonas immobilis LMIT006 and Alteromonas gregis LMIT007.</title>
        <authorList>
            <person name="Lin X."/>
        </authorList>
    </citation>
    <scope>NUCLEOTIDE SEQUENCE</scope>
    <source>
        <strain evidence="14">LMIT007</strain>
    </source>
</reference>
<dbReference type="GO" id="GO:0006526">
    <property type="term" value="P:L-arginine biosynthetic process"/>
    <property type="evidence" value="ECO:0007669"/>
    <property type="project" value="UniProtKB-KW"/>
</dbReference>
<dbReference type="AlphaFoldDB" id="A0AA41WZB9"/>
<comment type="pathway">
    <text evidence="1">Amino-acid biosynthesis; L-arginine biosynthesis; N(2)-acetyl-L-ornithine from L-glutamate: step 2/4.</text>
</comment>
<dbReference type="RefSeq" id="WP_254101363.1">
    <property type="nucleotide sequence ID" value="NZ_JANATA010000018.1"/>
</dbReference>
<dbReference type="InterPro" id="IPR001048">
    <property type="entry name" value="Asp/Glu/Uridylate_kinase"/>
</dbReference>
<proteinExistence type="predicted"/>
<comment type="catalytic activity">
    <reaction evidence="12">
        <text>N-acetyl-L-glutamate + ATP = N-acetyl-L-glutamyl 5-phosphate + ADP</text>
        <dbReference type="Rhea" id="RHEA:14629"/>
        <dbReference type="ChEBI" id="CHEBI:30616"/>
        <dbReference type="ChEBI" id="CHEBI:44337"/>
        <dbReference type="ChEBI" id="CHEBI:57936"/>
        <dbReference type="ChEBI" id="CHEBI:456216"/>
        <dbReference type="EC" id="2.7.2.8"/>
    </reaction>
</comment>
<evidence type="ECO:0000256" key="12">
    <source>
        <dbReference type="ARBA" id="ARBA00048141"/>
    </source>
</evidence>
<evidence type="ECO:0000256" key="5">
    <source>
        <dbReference type="ARBA" id="ARBA00022605"/>
    </source>
</evidence>
<dbReference type="EC" id="2.7.2.8" evidence="2"/>
<protein>
    <recommendedName>
        <fullName evidence="3">Acetylglutamate kinase</fullName>
        <ecNumber evidence="2">2.7.2.8</ecNumber>
    </recommendedName>
    <alternativeName>
        <fullName evidence="10">N-acetyl-L-glutamate 5-phosphotransferase</fullName>
    </alternativeName>
    <alternativeName>
        <fullName evidence="11">NAG kinase</fullName>
    </alternativeName>
</protein>
<organism evidence="14 15">
    <name type="scientific">Opacimonas viscosa</name>
    <dbReference type="NCBI Taxonomy" id="2961944"/>
    <lineage>
        <taxon>Bacteria</taxon>
        <taxon>Pseudomonadati</taxon>
        <taxon>Pseudomonadota</taxon>
        <taxon>Gammaproteobacteria</taxon>
        <taxon>Alteromonadales</taxon>
        <taxon>Alteromonadaceae</taxon>
        <taxon>Opacimonas</taxon>
    </lineage>
</organism>
<dbReference type="InterPro" id="IPR036393">
    <property type="entry name" value="AceGlu_kinase-like_sf"/>
</dbReference>
<keyword evidence="15" id="KW-1185">Reference proteome</keyword>
<evidence type="ECO:0000256" key="2">
    <source>
        <dbReference type="ARBA" id="ARBA00013065"/>
    </source>
</evidence>
<evidence type="ECO:0000259" key="13">
    <source>
        <dbReference type="Pfam" id="PF00696"/>
    </source>
</evidence>
<evidence type="ECO:0000256" key="6">
    <source>
        <dbReference type="ARBA" id="ARBA00022679"/>
    </source>
</evidence>
<evidence type="ECO:0000256" key="8">
    <source>
        <dbReference type="ARBA" id="ARBA00022777"/>
    </source>
</evidence>
<evidence type="ECO:0000313" key="15">
    <source>
        <dbReference type="Proteomes" id="UP001165413"/>
    </source>
</evidence>
<dbReference type="GO" id="GO:0003991">
    <property type="term" value="F:acetylglutamate kinase activity"/>
    <property type="evidence" value="ECO:0007669"/>
    <property type="project" value="UniProtKB-EC"/>
</dbReference>
<name>A0AA41WZB9_9ALTE</name>
<evidence type="ECO:0000313" key="14">
    <source>
        <dbReference type="EMBL" id="MCP3429252.1"/>
    </source>
</evidence>